<dbReference type="AlphaFoldDB" id="A0A1T4MJ84"/>
<dbReference type="EMBL" id="FUXC01000004">
    <property type="protein sequence ID" value="SJZ67099.1"/>
    <property type="molecule type" value="Genomic_DNA"/>
</dbReference>
<keyword evidence="3" id="KW-1185">Reference proteome</keyword>
<proteinExistence type="predicted"/>
<evidence type="ECO:0000313" key="3">
    <source>
        <dbReference type="Proteomes" id="UP000190395"/>
    </source>
</evidence>
<sequence>MPIAVLQEKLQTLPESCFAELFEFMEFLEYKNSQQTNGLDIAIAEEKNGDVEVFNSFDAFKVAMEK</sequence>
<name>A0A1T4MJ84_9SPIR</name>
<dbReference type="InterPro" id="IPR018739">
    <property type="entry name" value="DUF2281"/>
</dbReference>
<organism evidence="2 3">
    <name type="scientific">Treponema berlinense</name>
    <dbReference type="NCBI Taxonomy" id="225004"/>
    <lineage>
        <taxon>Bacteria</taxon>
        <taxon>Pseudomonadati</taxon>
        <taxon>Spirochaetota</taxon>
        <taxon>Spirochaetia</taxon>
        <taxon>Spirochaetales</taxon>
        <taxon>Treponemataceae</taxon>
        <taxon>Treponema</taxon>
    </lineage>
</organism>
<dbReference type="RefSeq" id="WP_078930637.1">
    <property type="nucleotide sequence ID" value="NZ_FUXC01000004.1"/>
</dbReference>
<dbReference type="GeneID" id="303367139"/>
<evidence type="ECO:0000259" key="1">
    <source>
        <dbReference type="Pfam" id="PF10047"/>
    </source>
</evidence>
<feature type="domain" description="DUF2281" evidence="1">
    <location>
        <begin position="6"/>
        <end position="37"/>
    </location>
</feature>
<evidence type="ECO:0000313" key="2">
    <source>
        <dbReference type="EMBL" id="SJZ67099.1"/>
    </source>
</evidence>
<gene>
    <name evidence="2" type="ORF">SAMN02745152_00881</name>
</gene>
<accession>A0A1T4MJ84</accession>
<dbReference type="STRING" id="225004.SAMN02745152_00881"/>
<reference evidence="2 3" key="1">
    <citation type="submission" date="2017-02" db="EMBL/GenBank/DDBJ databases">
        <authorList>
            <person name="Peterson S.W."/>
        </authorList>
    </citation>
    <scope>NUCLEOTIDE SEQUENCE [LARGE SCALE GENOMIC DNA]</scope>
    <source>
        <strain evidence="2 3">ATCC BAA-909</strain>
    </source>
</reference>
<dbReference type="Pfam" id="PF10047">
    <property type="entry name" value="DUF2281"/>
    <property type="match status" value="1"/>
</dbReference>
<protein>
    <recommendedName>
        <fullName evidence="1">DUF2281 domain-containing protein</fullName>
    </recommendedName>
</protein>
<dbReference type="Proteomes" id="UP000190395">
    <property type="component" value="Unassembled WGS sequence"/>
</dbReference>